<dbReference type="Proteomes" id="UP000326354">
    <property type="component" value="Chromosome"/>
</dbReference>
<dbReference type="InterPro" id="IPR004843">
    <property type="entry name" value="Calcineurin-like_PHP"/>
</dbReference>
<dbReference type="InterPro" id="IPR029052">
    <property type="entry name" value="Metallo-depent_PP-like"/>
</dbReference>
<evidence type="ECO:0000256" key="1">
    <source>
        <dbReference type="ARBA" id="ARBA00022729"/>
    </source>
</evidence>
<dbReference type="Pfam" id="PF00149">
    <property type="entry name" value="Metallophos"/>
    <property type="match status" value="1"/>
</dbReference>
<dbReference type="AlphaFoldDB" id="A0A5S9F743"/>
<proteinExistence type="predicted"/>
<dbReference type="Gene3D" id="3.60.21.10">
    <property type="match status" value="2"/>
</dbReference>
<dbReference type="OrthoDB" id="9809781at2"/>
<keyword evidence="1" id="KW-0732">Signal</keyword>
<gene>
    <name evidence="5" type="ORF">UABAM_06228</name>
</gene>
<dbReference type="SUPFAM" id="SSF56300">
    <property type="entry name" value="Metallo-dependent phosphatases"/>
    <property type="match status" value="1"/>
</dbReference>
<reference evidence="5 6" key="1">
    <citation type="submission" date="2019-08" db="EMBL/GenBank/DDBJ databases">
        <title>Complete genome sequence of Candidatus Uab amorphum.</title>
        <authorList>
            <person name="Shiratori T."/>
            <person name="Suzuki S."/>
            <person name="Kakizawa Y."/>
            <person name="Ishida K."/>
        </authorList>
    </citation>
    <scope>NUCLEOTIDE SEQUENCE [LARGE SCALE GENOMIC DNA]</scope>
    <source>
        <strain evidence="5 6">SRT547</strain>
    </source>
</reference>
<feature type="transmembrane region" description="Helical" evidence="3">
    <location>
        <begin position="7"/>
        <end position="27"/>
    </location>
</feature>
<evidence type="ECO:0000313" key="6">
    <source>
        <dbReference type="Proteomes" id="UP000326354"/>
    </source>
</evidence>
<dbReference type="EMBL" id="AP019860">
    <property type="protein sequence ID" value="BBM87813.1"/>
    <property type="molecule type" value="Genomic_DNA"/>
</dbReference>
<evidence type="ECO:0000313" key="5">
    <source>
        <dbReference type="EMBL" id="BBM87813.1"/>
    </source>
</evidence>
<dbReference type="PANTHER" id="PTHR10161">
    <property type="entry name" value="TARTRATE-RESISTANT ACID PHOSPHATASE TYPE 5"/>
    <property type="match status" value="1"/>
</dbReference>
<keyword evidence="3" id="KW-1133">Transmembrane helix</keyword>
<keyword evidence="3" id="KW-0472">Membrane</keyword>
<organism evidence="5 6">
    <name type="scientific">Uabimicrobium amorphum</name>
    <dbReference type="NCBI Taxonomy" id="2596890"/>
    <lineage>
        <taxon>Bacteria</taxon>
        <taxon>Pseudomonadati</taxon>
        <taxon>Planctomycetota</taxon>
        <taxon>Candidatus Uabimicrobiia</taxon>
        <taxon>Candidatus Uabimicrobiales</taxon>
        <taxon>Candidatus Uabimicrobiaceae</taxon>
        <taxon>Candidatus Uabimicrobium</taxon>
    </lineage>
</organism>
<dbReference type="InterPro" id="IPR051558">
    <property type="entry name" value="Metallophosphoesterase_PAP"/>
</dbReference>
<accession>A0A5S9F743</accession>
<dbReference type="KEGG" id="uam:UABAM_06228"/>
<keyword evidence="6" id="KW-1185">Reference proteome</keyword>
<evidence type="ECO:0000256" key="3">
    <source>
        <dbReference type="SAM" id="Phobius"/>
    </source>
</evidence>
<protein>
    <recommendedName>
        <fullName evidence="4">Calcineurin-like phosphoesterase domain-containing protein</fullName>
    </recommendedName>
</protein>
<keyword evidence="2" id="KW-0378">Hydrolase</keyword>
<dbReference type="GO" id="GO:0016787">
    <property type="term" value="F:hydrolase activity"/>
    <property type="evidence" value="ECO:0007669"/>
    <property type="project" value="UniProtKB-KW"/>
</dbReference>
<sequence length="425" mass="49265">MRSRLQKFIRAIIFSMPVIAILVTIFVPRSDKDKPFIKKDYLYTKKPTQATTTFYALGDWGTASKHQKIVAQILRNDLQNLKSVDSAPFVLGLGDNVYPDGLPDKQFNDAQVTTMLNKRFGQAYHNTKYEDEAIVFHVVPGNHDYHQTNGRLHEETTAEYMFDGKNDSPVFKSYPIHHNKIADSNNQAEHQALKEKNLEEISLPQSVVETQELLIIALDTPLYLKLYSQGKTSIIKQHWEYLRKKMQQSSAKWKLLFGHHPIKSYGNHAGFRSLREWTWTGTRDKIPYFLRPVTFLWFTSLSIIGEYVIHSISPYKQDLRHPSYHKFAIDLRKIIKENNVDFYIAGHDHNLQFIELQKKSFQVISGSAGKLNSVSHGKETIFSQEIPGFVRFDLQNNKMFVNFFAVDIENIKTKVTTFCIEKDQE</sequence>
<evidence type="ECO:0000259" key="4">
    <source>
        <dbReference type="Pfam" id="PF00149"/>
    </source>
</evidence>
<keyword evidence="3" id="KW-0812">Transmembrane</keyword>
<evidence type="ECO:0000256" key="2">
    <source>
        <dbReference type="ARBA" id="ARBA00022801"/>
    </source>
</evidence>
<feature type="domain" description="Calcineurin-like phosphoesterase" evidence="4">
    <location>
        <begin position="54"/>
        <end position="350"/>
    </location>
</feature>
<name>A0A5S9F743_UABAM</name>
<dbReference type="PANTHER" id="PTHR10161:SF14">
    <property type="entry name" value="TARTRATE-RESISTANT ACID PHOSPHATASE TYPE 5"/>
    <property type="match status" value="1"/>
</dbReference>
<dbReference type="RefSeq" id="WP_151971809.1">
    <property type="nucleotide sequence ID" value="NZ_AP019860.1"/>
</dbReference>